<proteinExistence type="predicted"/>
<evidence type="ECO:0000313" key="3">
    <source>
        <dbReference type="Proteomes" id="UP000325577"/>
    </source>
</evidence>
<reference evidence="1 3" key="1">
    <citation type="submission" date="2019-09" db="EMBL/GenBank/DDBJ databases">
        <title>A chromosome-level genome assembly of the Chinese tupelo Nyssa sinensis.</title>
        <authorList>
            <person name="Yang X."/>
            <person name="Kang M."/>
            <person name="Yang Y."/>
            <person name="Xiong H."/>
            <person name="Wang M."/>
            <person name="Zhang Z."/>
            <person name="Wang Z."/>
            <person name="Wu H."/>
            <person name="Ma T."/>
            <person name="Liu J."/>
            <person name="Xi Z."/>
        </authorList>
    </citation>
    <scope>NUCLEOTIDE SEQUENCE [LARGE SCALE GENOMIC DNA]</scope>
    <source>
        <strain evidence="1">J267</strain>
        <tissue evidence="1">Leaf</tissue>
    </source>
</reference>
<dbReference type="EMBL" id="CM018043">
    <property type="protein sequence ID" value="KAA8530779.1"/>
    <property type="molecule type" value="Genomic_DNA"/>
</dbReference>
<accession>A0A5J5ALZ0</accession>
<dbReference type="AlphaFoldDB" id="A0A5J5ALZ0"/>
<evidence type="ECO:0000313" key="2">
    <source>
        <dbReference type="EMBL" id="KAA8530779.1"/>
    </source>
</evidence>
<dbReference type="Proteomes" id="UP000325577">
    <property type="component" value="Linkage Group LG2"/>
</dbReference>
<evidence type="ECO:0008006" key="4">
    <source>
        <dbReference type="Google" id="ProtNLM"/>
    </source>
</evidence>
<dbReference type="OrthoDB" id="1934635at2759"/>
<organism evidence="1 3">
    <name type="scientific">Nyssa sinensis</name>
    <dbReference type="NCBI Taxonomy" id="561372"/>
    <lineage>
        <taxon>Eukaryota</taxon>
        <taxon>Viridiplantae</taxon>
        <taxon>Streptophyta</taxon>
        <taxon>Embryophyta</taxon>
        <taxon>Tracheophyta</taxon>
        <taxon>Spermatophyta</taxon>
        <taxon>Magnoliopsida</taxon>
        <taxon>eudicotyledons</taxon>
        <taxon>Gunneridae</taxon>
        <taxon>Pentapetalae</taxon>
        <taxon>asterids</taxon>
        <taxon>Cornales</taxon>
        <taxon>Nyssaceae</taxon>
        <taxon>Nyssa</taxon>
    </lineage>
</organism>
<gene>
    <name evidence="1" type="ORF">F0562_005460</name>
    <name evidence="2" type="ORF">F0562_005597</name>
</gene>
<name>A0A5J5ALZ0_9ASTE</name>
<protein>
    <recommendedName>
        <fullName evidence="4">CCHC-type domain-containing protein</fullName>
    </recommendedName>
</protein>
<keyword evidence="3" id="KW-1185">Reference proteome</keyword>
<dbReference type="EMBL" id="CM018043">
    <property type="protein sequence ID" value="KAA8530772.1"/>
    <property type="molecule type" value="Genomic_DNA"/>
</dbReference>
<evidence type="ECO:0000313" key="1">
    <source>
        <dbReference type="EMBL" id="KAA8530772.1"/>
    </source>
</evidence>
<sequence length="143" mass="16337">MEVPDFKDEAYGISKSLVDSLVVSKQSSSNMGGPKDKASMAKWGGKENMFFKCGDTGRMAYQCPKRNLLVGMEHEEEPDQQKHEDEKDSFDFGAFNTDVLEEEEMDTSLFFIVRSILTAPKVEKEDWRCTIFQMMVRCGKQAR</sequence>